<dbReference type="SUPFAM" id="SSF52743">
    <property type="entry name" value="Subtilisin-like"/>
    <property type="match status" value="1"/>
</dbReference>
<evidence type="ECO:0000256" key="5">
    <source>
        <dbReference type="ARBA" id="ARBA00022825"/>
    </source>
</evidence>
<comment type="similarity">
    <text evidence="1 6">Belongs to the peptidase S8 family.</text>
</comment>
<reference evidence="10 11" key="1">
    <citation type="submission" date="2023-05" db="EMBL/GenBank/DDBJ databases">
        <title>A 100% complete, gapless, phased diploid assembly of the Scenedesmus obliquus UTEX 3031 genome.</title>
        <authorList>
            <person name="Biondi T.C."/>
            <person name="Hanschen E.R."/>
            <person name="Kwon T."/>
            <person name="Eng W."/>
            <person name="Kruse C.P.S."/>
            <person name="Koehler S.I."/>
            <person name="Kunde Y."/>
            <person name="Gleasner C.D."/>
            <person name="You Mak K.T."/>
            <person name="Polle J."/>
            <person name="Hovde B.T."/>
            <person name="Starkenburg S.R."/>
        </authorList>
    </citation>
    <scope>NUCLEOTIDE SEQUENCE [LARGE SCALE GENOMIC DNA]</scope>
    <source>
        <strain evidence="10 11">DOE0152z</strain>
    </source>
</reference>
<accession>A0ABY8U661</accession>
<evidence type="ECO:0000256" key="3">
    <source>
        <dbReference type="ARBA" id="ARBA00022729"/>
    </source>
</evidence>
<feature type="compositionally biased region" description="Basic and acidic residues" evidence="7">
    <location>
        <begin position="35"/>
        <end position="46"/>
    </location>
</feature>
<evidence type="ECO:0000256" key="6">
    <source>
        <dbReference type="PROSITE-ProRule" id="PRU01240"/>
    </source>
</evidence>
<feature type="region of interest" description="Disordered" evidence="7">
    <location>
        <begin position="21"/>
        <end position="46"/>
    </location>
</feature>
<dbReference type="InterPro" id="IPR015500">
    <property type="entry name" value="Peptidase_S8_subtilisin-rel"/>
</dbReference>
<name>A0ABY8U661_TETOB</name>
<dbReference type="InterPro" id="IPR036852">
    <property type="entry name" value="Peptidase_S8/S53_dom_sf"/>
</dbReference>
<keyword evidence="4 6" id="KW-0378">Hydrolase</keyword>
<dbReference type="PANTHER" id="PTHR43806">
    <property type="entry name" value="PEPTIDASE S8"/>
    <property type="match status" value="1"/>
</dbReference>
<sequence>MLTICSRSIAGRAAGIAAIPQRPQVQQRQHSRSVLAHDSKDGKSKSVDDVLREANALLENLSAGMPSGTPALQASIDELEQMGYVCDESGCVLVLPGDRERAAGPPAINGLLSGDNWSLGMLPEPDSDDDEEGSPYTALVSGPCWSVPLKPSELSDFVGMLSQLRLMVANLAAQGQWHGGSADRPASRVKWETNHIVMKAAHAPTEPGFSIEITFRTDRRSVSAAWPAEVAAAVIAAVDTATGGSAGSRAAQEPAAAAAAAVEGDGVQVQLIGADGITQVAAAQALGLSGRGVHLCIIDGPIDIRHPTFGFCRSPGQPGPPACRVYTAYNADTQGEDVEPPLPLGTWDMHGTHTAGIAAGSFPFKLKDKDGQPLSHQRGVAYGALLGAFSFGRMGKTAECMAMAAQRSCNIAGLRSILGAEAFLRVDTPATTYNPLTDALNLPQQLVLLCLRAPEDICSPLEAITKGPNLKGKVFVLEISQECINTLYEEFGAGATLWETYKALKPKLTLFALPSDAAAFECAARLTHKGMPMLWLRADDGAALADALAADPEKVLKLVGLPGATASQMPADLAGQPMDYSSMGPTLDFAVKPDLAAPGTLYSSAPDHTYAPLTGTSMACPYVSGVVALWREAMTKAGITEPPGGWVAAAAAALKNTAKPLPFPNTSSSSSSLMYPPAKIGAGLVQAHAAVTTPVSINPLELPLRTDLRSQTLQLNLTNTGSVAVSYTVGHQPAVGVSLTRAWFMKAYNPALPTAVVSPVGAVVTVPAKGSIGFEVTISAPPALRQLDDVIFSGFVTFTPINSINNSSSSSSSSSRRGAAAVPLSVPYQGASRDYSRIGSNSSLALFARPLPALDPVASTLLQNRPLMYVCDAANYDSCDFKPGVAVVVKGYSIRVAATFVRPVAQVRLQLYDARNNTHLGTQDFGACRAAAPNEITSLSNCDRFAQLDPLWFGEYNRPDGSRVDFIKAGMYKLKALIYAPLAVAEAAAGRRAQRRPYVVTVANLLRIAEEE</sequence>
<evidence type="ECO:0008006" key="12">
    <source>
        <dbReference type="Google" id="ProtNLM"/>
    </source>
</evidence>
<evidence type="ECO:0000259" key="9">
    <source>
        <dbReference type="Pfam" id="PF06280"/>
    </source>
</evidence>
<dbReference type="PROSITE" id="PS51892">
    <property type="entry name" value="SUBTILASE"/>
    <property type="match status" value="1"/>
</dbReference>
<feature type="active site" description="Charge relay system" evidence="6">
    <location>
        <position position="617"/>
    </location>
</feature>
<evidence type="ECO:0000256" key="4">
    <source>
        <dbReference type="ARBA" id="ARBA00022801"/>
    </source>
</evidence>
<evidence type="ECO:0000256" key="2">
    <source>
        <dbReference type="ARBA" id="ARBA00022670"/>
    </source>
</evidence>
<feature type="active site" description="Charge relay system" evidence="6">
    <location>
        <position position="350"/>
    </location>
</feature>
<protein>
    <recommendedName>
        <fullName evidence="12">Peptidase S8/S53 domain-containing protein</fullName>
    </recommendedName>
</protein>
<feature type="domain" description="Peptidase S8/S53" evidence="8">
    <location>
        <begin position="290"/>
        <end position="407"/>
    </location>
</feature>
<dbReference type="InterPro" id="IPR023828">
    <property type="entry name" value="Peptidase_S8_Ser-AS"/>
</dbReference>
<evidence type="ECO:0000259" key="8">
    <source>
        <dbReference type="Pfam" id="PF00082"/>
    </source>
</evidence>
<dbReference type="Pfam" id="PF06280">
    <property type="entry name" value="fn3_5"/>
    <property type="match status" value="1"/>
</dbReference>
<dbReference type="EMBL" id="CP126214">
    <property type="protein sequence ID" value="WIA16700.1"/>
    <property type="molecule type" value="Genomic_DNA"/>
</dbReference>
<proteinExistence type="inferred from homology"/>
<evidence type="ECO:0000313" key="11">
    <source>
        <dbReference type="Proteomes" id="UP001244341"/>
    </source>
</evidence>
<dbReference type="Gene3D" id="3.40.50.200">
    <property type="entry name" value="Peptidase S8/S53 domain"/>
    <property type="match status" value="2"/>
</dbReference>
<feature type="domain" description="Peptidase S8/S53" evidence="8">
    <location>
        <begin position="573"/>
        <end position="661"/>
    </location>
</feature>
<dbReference type="SUPFAM" id="SSF54447">
    <property type="entry name" value="ssDNA-binding transcriptional regulator domain"/>
    <property type="match status" value="1"/>
</dbReference>
<feature type="domain" description="C5a peptidase/Subtilisin-like protease SBT2-like Fn3-like" evidence="9">
    <location>
        <begin position="712"/>
        <end position="802"/>
    </location>
</feature>
<keyword evidence="11" id="KW-1185">Reference proteome</keyword>
<evidence type="ECO:0000313" key="10">
    <source>
        <dbReference type="EMBL" id="WIA16700.1"/>
    </source>
</evidence>
<dbReference type="Proteomes" id="UP001244341">
    <property type="component" value="Chromosome 7b"/>
</dbReference>
<dbReference type="InterPro" id="IPR010435">
    <property type="entry name" value="C5a/SBT2-like_Fn3"/>
</dbReference>
<dbReference type="InterPro" id="IPR009044">
    <property type="entry name" value="ssDNA-bd_transcriptional_reg"/>
</dbReference>
<keyword evidence="3" id="KW-0732">Signal</keyword>
<dbReference type="InterPro" id="IPR000209">
    <property type="entry name" value="Peptidase_S8/S53_dom"/>
</dbReference>
<dbReference type="PROSITE" id="PS00138">
    <property type="entry name" value="SUBTILASE_SER"/>
    <property type="match status" value="1"/>
</dbReference>
<dbReference type="PANTHER" id="PTHR43806:SF11">
    <property type="entry name" value="CEREVISIN-RELATED"/>
    <property type="match status" value="1"/>
</dbReference>
<feature type="active site" description="Charge relay system" evidence="6">
    <location>
        <position position="299"/>
    </location>
</feature>
<evidence type="ECO:0000256" key="1">
    <source>
        <dbReference type="ARBA" id="ARBA00011073"/>
    </source>
</evidence>
<keyword evidence="5 6" id="KW-0720">Serine protease</keyword>
<dbReference type="Gene3D" id="2.30.31.10">
    <property type="entry name" value="Transcriptional Coactivator Pc4, Chain A"/>
    <property type="match status" value="1"/>
</dbReference>
<organism evidence="10 11">
    <name type="scientific">Tetradesmus obliquus</name>
    <name type="common">Green alga</name>
    <name type="synonym">Acutodesmus obliquus</name>
    <dbReference type="NCBI Taxonomy" id="3088"/>
    <lineage>
        <taxon>Eukaryota</taxon>
        <taxon>Viridiplantae</taxon>
        <taxon>Chlorophyta</taxon>
        <taxon>core chlorophytes</taxon>
        <taxon>Chlorophyceae</taxon>
        <taxon>CS clade</taxon>
        <taxon>Sphaeropleales</taxon>
        <taxon>Scenedesmaceae</taxon>
        <taxon>Tetradesmus</taxon>
    </lineage>
</organism>
<gene>
    <name evidence="10" type="ORF">OEZ85_013356</name>
</gene>
<dbReference type="InterPro" id="IPR050131">
    <property type="entry name" value="Peptidase_S8_subtilisin-like"/>
</dbReference>
<evidence type="ECO:0000256" key="7">
    <source>
        <dbReference type="SAM" id="MobiDB-lite"/>
    </source>
</evidence>
<keyword evidence="2 6" id="KW-0645">Protease</keyword>
<dbReference type="Pfam" id="PF00082">
    <property type="entry name" value="Peptidase_S8"/>
    <property type="match status" value="2"/>
</dbReference>
<dbReference type="PRINTS" id="PR00723">
    <property type="entry name" value="SUBTILISIN"/>
</dbReference>